<evidence type="ECO:0000313" key="8">
    <source>
        <dbReference type="Proteomes" id="UP000694930"/>
    </source>
</evidence>
<accession>A0ABM1VH95</accession>
<dbReference type="InterPro" id="IPR001611">
    <property type="entry name" value="Leu-rich_rpt"/>
</dbReference>
<protein>
    <submittedName>
        <fullName evidence="9">Receptor-like protein 18</fullName>
    </submittedName>
</protein>
<feature type="domain" description="Leucine-rich repeat-containing N-terminal plant-type" evidence="7">
    <location>
        <begin position="36"/>
        <end position="86"/>
    </location>
</feature>
<keyword evidence="1" id="KW-0433">Leucine-rich repeat</keyword>
<keyword evidence="8" id="KW-1185">Reference proteome</keyword>
<dbReference type="Proteomes" id="UP000694930">
    <property type="component" value="Chromosome 8"/>
</dbReference>
<sequence>MEYQQLIICFFFYSLFITIFQQSHLTYAGQHLCALNEAFYLLEFKQSLTGDQTVLHYGCDSNAYSKTQSWNVVTQDCCQWDGVTCNGFTAPFELPKNFPSSLRYLSLRGTSMFGNITESQIFHLPNLQVLRLGQNPLLTGILSNFSWSFSGSILEMDFSYTGIFGKLPDCVGNLTAIRVLKLSRNNLTESFGNLSSITSLDLSKNNFTGNVPSTIGKLDKLHSLSLSSNDFEGSIPDIFSNFSELSLLAFDTNNFTGPFPYSISTLTCLESLELQNNSLTGPLPSNITGLQELQLLDLSFNYFTEATPPWLFQFSSFLCLYLQDNRFTGKLPNELNRSSSGYFRIDLSYNNLYGEIPDWMLSMSITRLDLSPHRL</sequence>
<evidence type="ECO:0000256" key="5">
    <source>
        <dbReference type="ARBA" id="ARBA00023136"/>
    </source>
</evidence>
<dbReference type="SUPFAM" id="SSF52058">
    <property type="entry name" value="L domain-like"/>
    <property type="match status" value="1"/>
</dbReference>
<dbReference type="PANTHER" id="PTHR48004:SF103">
    <property type="entry name" value="OS01G0515300 PROTEIN"/>
    <property type="match status" value="1"/>
</dbReference>
<reference evidence="9" key="2">
    <citation type="submission" date="2025-08" db="UniProtKB">
        <authorList>
            <consortium name="RefSeq"/>
        </authorList>
    </citation>
    <scope>IDENTIFICATION</scope>
</reference>
<keyword evidence="5" id="KW-0472">Membrane</keyword>
<feature type="signal peptide" evidence="6">
    <location>
        <begin position="1"/>
        <end position="28"/>
    </location>
</feature>
<name>A0ABM1VH95_SOLPN</name>
<dbReference type="Gene3D" id="3.80.10.10">
    <property type="entry name" value="Ribonuclease Inhibitor"/>
    <property type="match status" value="3"/>
</dbReference>
<dbReference type="Pfam" id="PF08263">
    <property type="entry name" value="LRRNT_2"/>
    <property type="match status" value="1"/>
</dbReference>
<evidence type="ECO:0000256" key="6">
    <source>
        <dbReference type="SAM" id="SignalP"/>
    </source>
</evidence>
<dbReference type="SMART" id="SM00369">
    <property type="entry name" value="LRR_TYP"/>
    <property type="match status" value="5"/>
</dbReference>
<keyword evidence="3" id="KW-0677">Repeat</keyword>
<keyword evidence="2" id="KW-0812">Transmembrane</keyword>
<evidence type="ECO:0000259" key="7">
    <source>
        <dbReference type="Pfam" id="PF08263"/>
    </source>
</evidence>
<dbReference type="RefSeq" id="XP_027775113.1">
    <property type="nucleotide sequence ID" value="XM_027919312.1"/>
</dbReference>
<evidence type="ECO:0000313" key="9">
    <source>
        <dbReference type="RefSeq" id="XP_027775113.1"/>
    </source>
</evidence>
<keyword evidence="6" id="KW-0732">Signal</keyword>
<evidence type="ECO:0000256" key="2">
    <source>
        <dbReference type="ARBA" id="ARBA00022692"/>
    </source>
</evidence>
<evidence type="ECO:0000256" key="3">
    <source>
        <dbReference type="ARBA" id="ARBA00022737"/>
    </source>
</evidence>
<dbReference type="Pfam" id="PF00560">
    <property type="entry name" value="LRR_1"/>
    <property type="match status" value="4"/>
</dbReference>
<dbReference type="GeneID" id="114073932"/>
<gene>
    <name evidence="9" type="primary">LOC114073932</name>
</gene>
<evidence type="ECO:0000256" key="1">
    <source>
        <dbReference type="ARBA" id="ARBA00022614"/>
    </source>
</evidence>
<reference evidence="8" key="1">
    <citation type="journal article" date="2014" name="Nat. Genet.">
        <title>The genome of the stress-tolerant wild tomato species Solanum pennellii.</title>
        <authorList>
            <person name="Bolger A."/>
            <person name="Scossa F."/>
            <person name="Bolger M.E."/>
            <person name="Lanz C."/>
            <person name="Maumus F."/>
            <person name="Tohge T."/>
            <person name="Quesneville H."/>
            <person name="Alseekh S."/>
            <person name="Sorensen I."/>
            <person name="Lichtenstein G."/>
            <person name="Fich E.A."/>
            <person name="Conte M."/>
            <person name="Keller H."/>
            <person name="Schneeberger K."/>
            <person name="Schwacke R."/>
            <person name="Ofner I."/>
            <person name="Vrebalov J."/>
            <person name="Xu Y."/>
            <person name="Osorio S."/>
            <person name="Aflitos S.A."/>
            <person name="Schijlen E."/>
            <person name="Jimenez-Gomez J.M."/>
            <person name="Ryngajllo M."/>
            <person name="Kimura S."/>
            <person name="Kumar R."/>
            <person name="Koenig D."/>
            <person name="Headland L.R."/>
            <person name="Maloof J.N."/>
            <person name="Sinha N."/>
            <person name="van Ham R.C."/>
            <person name="Lankhorst R.K."/>
            <person name="Mao L."/>
            <person name="Vogel A."/>
            <person name="Arsova B."/>
            <person name="Panstruga R."/>
            <person name="Fei Z."/>
            <person name="Rose J.K."/>
            <person name="Zamir D."/>
            <person name="Carrari F."/>
            <person name="Giovannoni J.J."/>
            <person name="Weigel D."/>
            <person name="Usadel B."/>
            <person name="Fernie A.R."/>
        </authorList>
    </citation>
    <scope>NUCLEOTIDE SEQUENCE [LARGE SCALE GENOMIC DNA]</scope>
    <source>
        <strain evidence="8">cv. LA0716</strain>
    </source>
</reference>
<dbReference type="InterPro" id="IPR003591">
    <property type="entry name" value="Leu-rich_rpt_typical-subtyp"/>
</dbReference>
<proteinExistence type="predicted"/>
<organism evidence="8 9">
    <name type="scientific">Solanum pennellii</name>
    <name type="common">Tomato</name>
    <name type="synonym">Lycopersicon pennellii</name>
    <dbReference type="NCBI Taxonomy" id="28526"/>
    <lineage>
        <taxon>Eukaryota</taxon>
        <taxon>Viridiplantae</taxon>
        <taxon>Streptophyta</taxon>
        <taxon>Embryophyta</taxon>
        <taxon>Tracheophyta</taxon>
        <taxon>Spermatophyta</taxon>
        <taxon>Magnoliopsida</taxon>
        <taxon>eudicotyledons</taxon>
        <taxon>Gunneridae</taxon>
        <taxon>Pentapetalae</taxon>
        <taxon>asterids</taxon>
        <taxon>lamiids</taxon>
        <taxon>Solanales</taxon>
        <taxon>Solanaceae</taxon>
        <taxon>Solanoideae</taxon>
        <taxon>Solaneae</taxon>
        <taxon>Solanum</taxon>
        <taxon>Solanum subgen. Lycopersicon</taxon>
    </lineage>
</organism>
<dbReference type="InterPro" id="IPR032675">
    <property type="entry name" value="LRR_dom_sf"/>
</dbReference>
<dbReference type="InterPro" id="IPR052941">
    <property type="entry name" value="StomDev_PlantInt_Reg"/>
</dbReference>
<feature type="chain" id="PRO_5046726108" evidence="6">
    <location>
        <begin position="29"/>
        <end position="375"/>
    </location>
</feature>
<dbReference type="InterPro" id="IPR013210">
    <property type="entry name" value="LRR_N_plant-typ"/>
</dbReference>
<evidence type="ECO:0000256" key="4">
    <source>
        <dbReference type="ARBA" id="ARBA00022989"/>
    </source>
</evidence>
<dbReference type="PANTHER" id="PTHR48004">
    <property type="entry name" value="OS01G0149700 PROTEIN"/>
    <property type="match status" value="1"/>
</dbReference>
<keyword evidence="4" id="KW-1133">Transmembrane helix</keyword>